<feature type="transmembrane region" description="Helical" evidence="1">
    <location>
        <begin position="38"/>
        <end position="57"/>
    </location>
</feature>
<dbReference type="EMBL" id="AJSR01001540">
    <property type="protein sequence ID" value="EKM30676.1"/>
    <property type="molecule type" value="Genomic_DNA"/>
</dbReference>
<reference evidence="2 3" key="1">
    <citation type="submission" date="2012-10" db="EMBL/GenBank/DDBJ databases">
        <title>Genome sequence of Vibrio Cholerae HENC-02.</title>
        <authorList>
            <person name="Eppinger M."/>
            <person name="Hasan N.A."/>
            <person name="Sengamalay N."/>
            <person name="Hine E."/>
            <person name="Su Q."/>
            <person name="Daugherty S.C."/>
            <person name="Young S."/>
            <person name="Sadzewicz L."/>
            <person name="Tallon L."/>
            <person name="Cebula T.A."/>
            <person name="Ravel J."/>
            <person name="Colwell R.R."/>
        </authorList>
    </citation>
    <scope>NUCLEOTIDE SEQUENCE [LARGE SCALE GENOMIC DNA]</scope>
    <source>
        <strain evidence="2 3">HENC-02</strain>
    </source>
</reference>
<evidence type="ECO:0000313" key="2">
    <source>
        <dbReference type="EMBL" id="EKM30676.1"/>
    </source>
</evidence>
<feature type="transmembrane region" description="Helical" evidence="1">
    <location>
        <begin position="88"/>
        <end position="110"/>
    </location>
</feature>
<evidence type="ECO:0000256" key="1">
    <source>
        <dbReference type="SAM" id="Phobius"/>
    </source>
</evidence>
<dbReference type="AlphaFoldDB" id="A0A454CW86"/>
<keyword evidence="1" id="KW-0812">Transmembrane</keyword>
<gene>
    <name evidence="2" type="ORF">VCHENC02_3611</name>
</gene>
<accession>A0A454CW86</accession>
<keyword evidence="1" id="KW-0472">Membrane</keyword>
<feature type="transmembrane region" description="Helical" evidence="1">
    <location>
        <begin position="162"/>
        <end position="183"/>
    </location>
</feature>
<feature type="transmembrane region" description="Helical" evidence="1">
    <location>
        <begin position="12"/>
        <end position="32"/>
    </location>
</feature>
<feature type="transmembrane region" description="Helical" evidence="1">
    <location>
        <begin position="122"/>
        <end position="142"/>
    </location>
</feature>
<keyword evidence="1" id="KW-1133">Transmembrane helix</keyword>
<name>A0A454CW86_VIBHA</name>
<feature type="transmembrane region" description="Helical" evidence="1">
    <location>
        <begin position="64"/>
        <end position="82"/>
    </location>
</feature>
<evidence type="ECO:0000313" key="3">
    <source>
        <dbReference type="Proteomes" id="UP000008367"/>
    </source>
</evidence>
<feature type="non-terminal residue" evidence="2">
    <location>
        <position position="1"/>
    </location>
</feature>
<protein>
    <submittedName>
        <fullName evidence="2">Putative membrane protein</fullName>
    </submittedName>
</protein>
<organism evidence="2 3">
    <name type="scientific">Vibrio harveyi</name>
    <name type="common">Beneckea harveyi</name>
    <dbReference type="NCBI Taxonomy" id="669"/>
    <lineage>
        <taxon>Bacteria</taxon>
        <taxon>Pseudomonadati</taxon>
        <taxon>Pseudomonadota</taxon>
        <taxon>Gammaproteobacteria</taxon>
        <taxon>Vibrionales</taxon>
        <taxon>Vibrionaceae</taxon>
        <taxon>Vibrio</taxon>
    </lineage>
</organism>
<comment type="caution">
    <text evidence="2">The sequence shown here is derived from an EMBL/GenBank/DDBJ whole genome shotgun (WGS) entry which is preliminary data.</text>
</comment>
<feature type="non-terminal residue" evidence="2">
    <location>
        <position position="190"/>
    </location>
</feature>
<proteinExistence type="predicted"/>
<dbReference type="Proteomes" id="UP000008367">
    <property type="component" value="Unassembled WGS sequence"/>
</dbReference>
<sequence length="190" mass="21313">SSLMTSPGFRFLFPILLLGMVSVGMDSIIQMTQSNWGIAANLPYILLGCALLMCYSFKQGRESMVCIAMLLAYFVIQHRLQVPLQTGTALLELTILASLLPVSFLAVFLFNKEGFDSRATLTYMLMLILFVFWSYVTLTYYVEGGFEQWTNGILFIVPSISKLPLVLVLYCIGIVCFLGILVLKKNKIIH</sequence>